<gene>
    <name evidence="12" type="ORF">D8I35_14835</name>
</gene>
<evidence type="ECO:0000256" key="5">
    <source>
        <dbReference type="ARBA" id="ARBA00023315"/>
    </source>
</evidence>
<dbReference type="GO" id="GO:0043810">
    <property type="term" value="F:ornithine-acyl [acyl carrier protein] N-acyltransferase activity"/>
    <property type="evidence" value="ECO:0007669"/>
    <property type="project" value="UniProtKB-EC"/>
</dbReference>
<reference evidence="12 13" key="1">
    <citation type="submission" date="2018-10" db="EMBL/GenBank/DDBJ databases">
        <title>Draft genome of Cortibacter populi DSM10536.</title>
        <authorList>
            <person name="Bernier A.-M."/>
            <person name="Bernard K."/>
        </authorList>
    </citation>
    <scope>NUCLEOTIDE SEQUENCE [LARGE SCALE GENOMIC DNA]</scope>
    <source>
        <strain evidence="12 13">DSM 105136</strain>
    </source>
</reference>
<evidence type="ECO:0000313" key="12">
    <source>
        <dbReference type="EMBL" id="RMX04094.1"/>
    </source>
</evidence>
<evidence type="ECO:0000256" key="1">
    <source>
        <dbReference type="ARBA" id="ARBA00005189"/>
    </source>
</evidence>
<dbReference type="SMART" id="SM00563">
    <property type="entry name" value="PlsC"/>
    <property type="match status" value="1"/>
</dbReference>
<dbReference type="OrthoDB" id="9787072at2"/>
<dbReference type="RefSeq" id="WP_122230741.1">
    <property type="nucleotide sequence ID" value="NZ_RDQO01000005.1"/>
</dbReference>
<dbReference type="EMBL" id="RDQO01000005">
    <property type="protein sequence ID" value="RMX04094.1"/>
    <property type="molecule type" value="Genomic_DNA"/>
</dbReference>
<keyword evidence="2" id="KW-0444">Lipid biosynthesis</keyword>
<evidence type="ECO:0000259" key="11">
    <source>
        <dbReference type="SMART" id="SM00563"/>
    </source>
</evidence>
<dbReference type="EC" id="2.3.2.30" evidence="7"/>
<evidence type="ECO:0000256" key="2">
    <source>
        <dbReference type="ARBA" id="ARBA00022516"/>
    </source>
</evidence>
<dbReference type="PANTHER" id="PTHR37323">
    <property type="entry name" value="GCN5-RELATED N-ACETYLTRANSFERASE"/>
    <property type="match status" value="1"/>
</dbReference>
<evidence type="ECO:0000256" key="4">
    <source>
        <dbReference type="ARBA" id="ARBA00023098"/>
    </source>
</evidence>
<evidence type="ECO:0000256" key="6">
    <source>
        <dbReference type="ARBA" id="ARBA00038095"/>
    </source>
</evidence>
<dbReference type="SUPFAM" id="SSF69593">
    <property type="entry name" value="Glycerol-3-phosphate (1)-acyltransferase"/>
    <property type="match status" value="1"/>
</dbReference>
<dbReference type="InterPro" id="IPR002123">
    <property type="entry name" value="Plipid/glycerol_acylTrfase"/>
</dbReference>
<keyword evidence="13" id="KW-1185">Reference proteome</keyword>
<keyword evidence="4" id="KW-0443">Lipid metabolism</keyword>
<dbReference type="GO" id="GO:0006629">
    <property type="term" value="P:lipid metabolic process"/>
    <property type="evidence" value="ECO:0007669"/>
    <property type="project" value="UniProtKB-KW"/>
</dbReference>
<evidence type="ECO:0000256" key="8">
    <source>
        <dbReference type="ARBA" id="ARBA00039866"/>
    </source>
</evidence>
<name>A0A3M6QM31_9BURK</name>
<proteinExistence type="inferred from homology"/>
<dbReference type="Proteomes" id="UP000278006">
    <property type="component" value="Unassembled WGS sequence"/>
</dbReference>
<protein>
    <recommendedName>
        <fullName evidence="8">L-ornithine N(alpha)-acyltransferase</fullName>
        <ecNumber evidence="7">2.3.2.30</ecNumber>
    </recommendedName>
</protein>
<comment type="caution">
    <text evidence="12">The sequence shown here is derived from an EMBL/GenBank/DDBJ whole genome shotgun (WGS) entry which is preliminary data.</text>
</comment>
<evidence type="ECO:0000256" key="9">
    <source>
        <dbReference type="ARBA" id="ARBA00045724"/>
    </source>
</evidence>
<comment type="catalytic activity">
    <reaction evidence="10">
        <text>a (3R)-hydroxyacyl-[ACP] + L-ornithine = a lyso-ornithine lipid + holo-[ACP] + H(+)</text>
        <dbReference type="Rhea" id="RHEA:20633"/>
        <dbReference type="Rhea" id="RHEA-COMP:9685"/>
        <dbReference type="Rhea" id="RHEA-COMP:9945"/>
        <dbReference type="ChEBI" id="CHEBI:15378"/>
        <dbReference type="ChEBI" id="CHEBI:46911"/>
        <dbReference type="ChEBI" id="CHEBI:64479"/>
        <dbReference type="ChEBI" id="CHEBI:78827"/>
        <dbReference type="ChEBI" id="CHEBI:138482"/>
        <dbReference type="EC" id="2.3.2.30"/>
    </reaction>
    <physiologicalReaction direction="left-to-right" evidence="10">
        <dbReference type="Rhea" id="RHEA:20634"/>
    </physiologicalReaction>
</comment>
<dbReference type="AlphaFoldDB" id="A0A3M6QM31"/>
<dbReference type="Pfam" id="PF13444">
    <property type="entry name" value="Acetyltransf_5"/>
    <property type="match status" value="1"/>
</dbReference>
<dbReference type="InterPro" id="IPR016181">
    <property type="entry name" value="Acyl_CoA_acyltransferase"/>
</dbReference>
<dbReference type="Pfam" id="PF19576">
    <property type="entry name" value="Acyltransf_2"/>
    <property type="match status" value="1"/>
</dbReference>
<dbReference type="Gene3D" id="3.40.630.30">
    <property type="match status" value="1"/>
</dbReference>
<comment type="pathway">
    <text evidence="1">Lipid metabolism.</text>
</comment>
<dbReference type="InterPro" id="IPR052351">
    <property type="entry name" value="Ornithine_N-alpha-AT"/>
</dbReference>
<feature type="domain" description="Phospholipid/glycerol acyltransferase" evidence="11">
    <location>
        <begin position="82"/>
        <end position="199"/>
    </location>
</feature>
<accession>A0A3M6QM31</accession>
<evidence type="ECO:0000313" key="13">
    <source>
        <dbReference type="Proteomes" id="UP000278006"/>
    </source>
</evidence>
<evidence type="ECO:0000256" key="3">
    <source>
        <dbReference type="ARBA" id="ARBA00022679"/>
    </source>
</evidence>
<dbReference type="SUPFAM" id="SSF55729">
    <property type="entry name" value="Acyl-CoA N-acyltransferases (Nat)"/>
    <property type="match status" value="1"/>
</dbReference>
<keyword evidence="3 12" id="KW-0808">Transferase</keyword>
<evidence type="ECO:0000256" key="7">
    <source>
        <dbReference type="ARBA" id="ARBA00039058"/>
    </source>
</evidence>
<comment type="similarity">
    <text evidence="6">Belongs to the acetyltransferase family. OlsB subfamily.</text>
</comment>
<keyword evidence="5" id="KW-0012">Acyltransferase</keyword>
<dbReference type="PANTHER" id="PTHR37323:SF1">
    <property type="entry name" value="L-ORNITHINE N(ALPHA)-ACYLTRANSFERASE"/>
    <property type="match status" value="1"/>
</dbReference>
<dbReference type="InterPro" id="IPR045746">
    <property type="entry name" value="ACT14924-like_Acyltransf_dom"/>
</dbReference>
<comment type="function">
    <text evidence="9">Catalyzes the first step in the biosynthesis of ornithine lipids, which are phosphorus-free membrane lipids. Catalyzes the 3-hydroxyacyl-acyl carrier protein-dependent acylation of ornithine to form lyso-ornithine lipid (LOL).</text>
</comment>
<evidence type="ECO:0000256" key="10">
    <source>
        <dbReference type="ARBA" id="ARBA00047785"/>
    </source>
</evidence>
<organism evidence="12 13">
    <name type="scientific">Corticibacter populi</name>
    <dbReference type="NCBI Taxonomy" id="1550736"/>
    <lineage>
        <taxon>Bacteria</taxon>
        <taxon>Pseudomonadati</taxon>
        <taxon>Pseudomonadota</taxon>
        <taxon>Betaproteobacteria</taxon>
        <taxon>Burkholderiales</taxon>
        <taxon>Comamonadaceae</taxon>
        <taxon>Corticibacter</taxon>
    </lineage>
</organism>
<sequence>MFSIENVVRNRFPRLPKSSPKTYGTLVTLLRFIFKESEFQSFAQRYPNLKGFDFVEQVLEHFGFGITVSDRERERIPAWGKVVIIANHPIGSLDGLALLKMVGQVRRDVKVVANDMLSYLEPLHSLLLPVDNMGNATRRDNIRAIEQHLQAEGALIIFPAGEVSRIGPRGVRDGKWQQGFLRFAVKSQAPILPVCIDAHNSVFFYGLSMIAKPISTLWLVREMFKHTNNTVRVHIGQSIAFETYRQLPNDTPLRTKLFRRHVYKVGKGDSAACFKSSMDCIAHPEDRQTLRHALRQCELLGTTKDGLRIHLFQYQEDSPIMRELGRLREISFRAVGEGSGRRRDIDAFDRVYDHIVLWDDDALEIVGAYRLRRITNPTHDAAAAAPRSVDEQMTGFYSHTLFEYRPEAQAYTAQGVELGRSFVQPRYWRQNGLDLLWRGIGAYLNKYPEIRYMFGPVSISNRLPPHARDLLVSFYRNYFAAPTPWAVARTPYQSDPATGVPDWSRMEYRDGLVTLKTALANMGLSIPPLYKQYTELCEPGGVHFVDFNIDASFAHCIDGLVSVDLQKVKASRKKRYLGE</sequence>